<dbReference type="SUPFAM" id="SSF52266">
    <property type="entry name" value="SGNH hydrolase"/>
    <property type="match status" value="1"/>
</dbReference>
<evidence type="ECO:0000313" key="1">
    <source>
        <dbReference type="EMBL" id="MFD2864144.1"/>
    </source>
</evidence>
<dbReference type="Gene3D" id="3.40.50.1110">
    <property type="entry name" value="SGNH hydrolase"/>
    <property type="match status" value="1"/>
</dbReference>
<dbReference type="EMBL" id="JBHUON010000004">
    <property type="protein sequence ID" value="MFD2864144.1"/>
    <property type="molecule type" value="Genomic_DNA"/>
</dbReference>
<keyword evidence="2" id="KW-1185">Reference proteome</keyword>
<evidence type="ECO:0000313" key="2">
    <source>
        <dbReference type="Proteomes" id="UP001597601"/>
    </source>
</evidence>
<reference evidence="2" key="1">
    <citation type="journal article" date="2019" name="Int. J. Syst. Evol. Microbiol.">
        <title>The Global Catalogue of Microorganisms (GCM) 10K type strain sequencing project: providing services to taxonomists for standard genome sequencing and annotation.</title>
        <authorList>
            <consortium name="The Broad Institute Genomics Platform"/>
            <consortium name="The Broad Institute Genome Sequencing Center for Infectious Disease"/>
            <person name="Wu L."/>
            <person name="Ma J."/>
        </authorList>
    </citation>
    <scope>NUCLEOTIDE SEQUENCE [LARGE SCALE GENOMIC DNA]</scope>
    <source>
        <strain evidence="2">KCTC 52232</strain>
    </source>
</reference>
<protein>
    <recommendedName>
        <fullName evidence="3">GDSL-like lipase/acylhydrolase family protein</fullName>
    </recommendedName>
</protein>
<dbReference type="InterPro" id="IPR036514">
    <property type="entry name" value="SGNH_hydro_sf"/>
</dbReference>
<sequence length="200" mass="22555">MFNNVVILGNSITYSPQNPAIGWDGNWGMAATVPDSDYVHILTSRFLSKNPRVNVTAKNISWFEMDAKHYDFDLELKNLRDTKPELVIMRIGENVPPDVDLDMFEMRYVALLNYFRINNPKVVILAGTSVWGSAADSLMINHKPAVSLKKILADSSNFSYGLYSHPGIQAHPGNKGMHNVADVLWTKIMMLRLADSHDYK</sequence>
<gene>
    <name evidence="1" type="ORF">ACFSYC_05530</name>
</gene>
<comment type="caution">
    <text evidence="1">The sequence shown here is derived from an EMBL/GenBank/DDBJ whole genome shotgun (WGS) entry which is preliminary data.</text>
</comment>
<proteinExistence type="predicted"/>
<name>A0ABW5XKD6_9SPHI</name>
<organism evidence="1 2">
    <name type="scientific">Mucilaginibacter antarcticus</name>
    <dbReference type="NCBI Taxonomy" id="1855725"/>
    <lineage>
        <taxon>Bacteria</taxon>
        <taxon>Pseudomonadati</taxon>
        <taxon>Bacteroidota</taxon>
        <taxon>Sphingobacteriia</taxon>
        <taxon>Sphingobacteriales</taxon>
        <taxon>Sphingobacteriaceae</taxon>
        <taxon>Mucilaginibacter</taxon>
    </lineage>
</organism>
<accession>A0ABW5XKD6</accession>
<evidence type="ECO:0008006" key="3">
    <source>
        <dbReference type="Google" id="ProtNLM"/>
    </source>
</evidence>
<dbReference type="Proteomes" id="UP001597601">
    <property type="component" value="Unassembled WGS sequence"/>
</dbReference>